<feature type="compositionally biased region" description="Basic and acidic residues" evidence="1">
    <location>
        <begin position="87"/>
        <end position="105"/>
    </location>
</feature>
<accession>S8ELA5</accession>
<feature type="compositionally biased region" description="Basic and acidic residues" evidence="1">
    <location>
        <begin position="302"/>
        <end position="311"/>
    </location>
</feature>
<feature type="region of interest" description="Disordered" evidence="1">
    <location>
        <begin position="135"/>
        <end position="285"/>
    </location>
</feature>
<dbReference type="EMBL" id="KE504125">
    <property type="protein sequence ID" value="EPT04988.1"/>
    <property type="molecule type" value="Genomic_DNA"/>
</dbReference>
<feature type="compositionally biased region" description="Polar residues" evidence="1">
    <location>
        <begin position="1"/>
        <end position="12"/>
    </location>
</feature>
<dbReference type="OrthoDB" id="3358973at2759"/>
<feature type="compositionally biased region" description="Polar residues" evidence="1">
    <location>
        <begin position="187"/>
        <end position="221"/>
    </location>
</feature>
<gene>
    <name evidence="2" type="ORF">FOMPIDRAFT_1034613</name>
</gene>
<sequence length="318" mass="33970">MSSVQPAPSNASLDEEDISHAGGWMEDSPSEASSSGSKRNKGKGKESDEETLRVDQTEEAEEGGPDDSGEFYAGADEYPPTQEEVEESRRVEENLRKWEIAERERRKAARESAASGGSPSIVTDIARRASLLWPGSHAKQAASGGVGAHRKLRTTDSDSVPLEDIDVSPGPSRGVTPEPADNPFATPGQSTLSLTLDPQQSAIMTASDSRNPFESGEQSPETPKAATANAHLPSASLSKAKPTPPQPLDLPRPRSPPPRTETPHASRPPEPIAPPVVAPTQQAEELPQVRWWTEWCCGCSEGPDRGGDHQAGRTNPLE</sequence>
<dbReference type="InParanoid" id="S8ELA5"/>
<keyword evidence="3" id="KW-1185">Reference proteome</keyword>
<dbReference type="eggNOG" id="ENOG502SGNP">
    <property type="taxonomic scope" value="Eukaryota"/>
</dbReference>
<evidence type="ECO:0000256" key="1">
    <source>
        <dbReference type="SAM" id="MobiDB-lite"/>
    </source>
</evidence>
<feature type="compositionally biased region" description="Basic and acidic residues" evidence="1">
    <location>
        <begin position="43"/>
        <end position="56"/>
    </location>
</feature>
<protein>
    <submittedName>
        <fullName evidence="2">Uncharacterized protein</fullName>
    </submittedName>
</protein>
<name>S8ELA5_FOMSC</name>
<dbReference type="AlphaFoldDB" id="S8ELA5"/>
<feature type="region of interest" description="Disordered" evidence="1">
    <location>
        <begin position="298"/>
        <end position="318"/>
    </location>
</feature>
<organism evidence="2 3">
    <name type="scientific">Fomitopsis schrenkii</name>
    <name type="common">Brown rot fungus</name>
    <dbReference type="NCBI Taxonomy" id="2126942"/>
    <lineage>
        <taxon>Eukaryota</taxon>
        <taxon>Fungi</taxon>
        <taxon>Dikarya</taxon>
        <taxon>Basidiomycota</taxon>
        <taxon>Agaricomycotina</taxon>
        <taxon>Agaricomycetes</taxon>
        <taxon>Polyporales</taxon>
        <taxon>Fomitopsis</taxon>
    </lineage>
</organism>
<dbReference type="HOGENOM" id="CLU_049777_0_0_1"/>
<feature type="compositionally biased region" description="Pro residues" evidence="1">
    <location>
        <begin position="242"/>
        <end position="277"/>
    </location>
</feature>
<reference evidence="2 3" key="1">
    <citation type="journal article" date="2012" name="Science">
        <title>The Paleozoic origin of enzymatic lignin decomposition reconstructed from 31 fungal genomes.</title>
        <authorList>
            <person name="Floudas D."/>
            <person name="Binder M."/>
            <person name="Riley R."/>
            <person name="Barry K."/>
            <person name="Blanchette R.A."/>
            <person name="Henrissat B."/>
            <person name="Martinez A.T."/>
            <person name="Otillar R."/>
            <person name="Spatafora J.W."/>
            <person name="Yadav J.S."/>
            <person name="Aerts A."/>
            <person name="Benoit I."/>
            <person name="Boyd A."/>
            <person name="Carlson A."/>
            <person name="Copeland A."/>
            <person name="Coutinho P.M."/>
            <person name="de Vries R.P."/>
            <person name="Ferreira P."/>
            <person name="Findley K."/>
            <person name="Foster B."/>
            <person name="Gaskell J."/>
            <person name="Glotzer D."/>
            <person name="Gorecki P."/>
            <person name="Heitman J."/>
            <person name="Hesse C."/>
            <person name="Hori C."/>
            <person name="Igarashi K."/>
            <person name="Jurgens J.A."/>
            <person name="Kallen N."/>
            <person name="Kersten P."/>
            <person name="Kohler A."/>
            <person name="Kuees U."/>
            <person name="Kumar T.K.A."/>
            <person name="Kuo A."/>
            <person name="LaButti K."/>
            <person name="Larrondo L.F."/>
            <person name="Lindquist E."/>
            <person name="Ling A."/>
            <person name="Lombard V."/>
            <person name="Lucas S."/>
            <person name="Lundell T."/>
            <person name="Martin R."/>
            <person name="McLaughlin D.J."/>
            <person name="Morgenstern I."/>
            <person name="Morin E."/>
            <person name="Murat C."/>
            <person name="Nagy L.G."/>
            <person name="Nolan M."/>
            <person name="Ohm R.A."/>
            <person name="Patyshakuliyeva A."/>
            <person name="Rokas A."/>
            <person name="Ruiz-Duenas F.J."/>
            <person name="Sabat G."/>
            <person name="Salamov A."/>
            <person name="Samejima M."/>
            <person name="Schmutz J."/>
            <person name="Slot J.C."/>
            <person name="St John F."/>
            <person name="Stenlid J."/>
            <person name="Sun H."/>
            <person name="Sun S."/>
            <person name="Syed K."/>
            <person name="Tsang A."/>
            <person name="Wiebenga A."/>
            <person name="Young D."/>
            <person name="Pisabarro A."/>
            <person name="Eastwood D.C."/>
            <person name="Martin F."/>
            <person name="Cullen D."/>
            <person name="Grigoriev I.V."/>
            <person name="Hibbett D.S."/>
        </authorList>
    </citation>
    <scope>NUCLEOTIDE SEQUENCE</scope>
    <source>
        <strain evidence="3">FP-58527</strain>
    </source>
</reference>
<proteinExistence type="predicted"/>
<dbReference type="Proteomes" id="UP000015241">
    <property type="component" value="Unassembled WGS sequence"/>
</dbReference>
<feature type="compositionally biased region" description="Acidic residues" evidence="1">
    <location>
        <begin position="57"/>
        <end position="69"/>
    </location>
</feature>
<evidence type="ECO:0000313" key="2">
    <source>
        <dbReference type="EMBL" id="EPT04988.1"/>
    </source>
</evidence>
<evidence type="ECO:0000313" key="3">
    <source>
        <dbReference type="Proteomes" id="UP000015241"/>
    </source>
</evidence>
<feature type="region of interest" description="Disordered" evidence="1">
    <location>
        <begin position="1"/>
        <end position="122"/>
    </location>
</feature>